<protein>
    <submittedName>
        <fullName evidence="1">Bacteriocin-type signal sequence-containing protein</fullName>
    </submittedName>
</protein>
<accession>A0A1K2IC00</accession>
<dbReference type="RefSeq" id="WP_072406220.1">
    <property type="nucleotide sequence ID" value="NZ_FPKW01000001.1"/>
</dbReference>
<evidence type="ECO:0000313" key="1">
    <source>
        <dbReference type="EMBL" id="SFZ89941.1"/>
    </source>
</evidence>
<dbReference type="OrthoDB" id="1274342at2"/>
<dbReference type="EMBL" id="FPKW01000001">
    <property type="protein sequence ID" value="SFZ89941.1"/>
    <property type="molecule type" value="Genomic_DNA"/>
</dbReference>
<dbReference type="InterPro" id="IPR010133">
    <property type="entry name" value="Bacteriocin_signal_seq"/>
</dbReference>
<name>A0A1K2IC00_9FLAO</name>
<evidence type="ECO:0000313" key="2">
    <source>
        <dbReference type="Proteomes" id="UP000182034"/>
    </source>
</evidence>
<dbReference type="NCBIfam" id="TIGR01847">
    <property type="entry name" value="bacteriocin_sig"/>
    <property type="match status" value="1"/>
</dbReference>
<dbReference type="NCBIfam" id="NF047798">
    <property type="entry name" value="leader_Chryseo"/>
    <property type="match status" value="1"/>
</dbReference>
<dbReference type="InterPro" id="IPR058074">
    <property type="entry name" value="Bacteriocin-like"/>
</dbReference>
<dbReference type="Proteomes" id="UP000182034">
    <property type="component" value="Unassembled WGS sequence"/>
</dbReference>
<proteinExistence type="predicted"/>
<keyword evidence="2" id="KW-1185">Reference proteome</keyword>
<sequence>MKNLKKLNKEELKEVYGGQPKKYCVYCERLNQTVCSEVPIAQCP</sequence>
<organism evidence="1 2">
    <name type="scientific">Chryseobacterium limigenitum</name>
    <dbReference type="NCBI Taxonomy" id="1612149"/>
    <lineage>
        <taxon>Bacteria</taxon>
        <taxon>Pseudomonadati</taxon>
        <taxon>Bacteroidota</taxon>
        <taxon>Flavobacteriia</taxon>
        <taxon>Flavobacteriales</taxon>
        <taxon>Weeksellaceae</taxon>
        <taxon>Chryseobacterium group</taxon>
        <taxon>Chryseobacterium</taxon>
    </lineage>
</organism>
<dbReference type="AlphaFoldDB" id="A0A1K2IC00"/>
<reference evidence="2" key="1">
    <citation type="submission" date="2016-10" db="EMBL/GenBank/DDBJ databases">
        <authorList>
            <person name="Varghese N."/>
            <person name="Submissions S."/>
        </authorList>
    </citation>
    <scope>NUCLEOTIDE SEQUENCE [LARGE SCALE GENOMIC DNA]</scope>
    <source>
        <strain evidence="2">SUR2</strain>
    </source>
</reference>
<gene>
    <name evidence="1" type="ORF">SAMN05216324_101139</name>
</gene>